<feature type="domain" description="Fe2OG dioxygenase" evidence="1">
    <location>
        <begin position="24"/>
        <end position="127"/>
    </location>
</feature>
<dbReference type="EMBL" id="UINC01113439">
    <property type="protein sequence ID" value="SVC83049.1"/>
    <property type="molecule type" value="Genomic_DNA"/>
</dbReference>
<dbReference type="PANTHER" id="PTHR47990">
    <property type="entry name" value="2-OXOGLUTARATE (2OG) AND FE(II)-DEPENDENT OXYGENASE SUPERFAMILY PROTEIN-RELATED"/>
    <property type="match status" value="1"/>
</dbReference>
<dbReference type="InterPro" id="IPR005123">
    <property type="entry name" value="Oxoglu/Fe-dep_dioxygenase_dom"/>
</dbReference>
<dbReference type="InterPro" id="IPR027443">
    <property type="entry name" value="IPNS-like_sf"/>
</dbReference>
<dbReference type="InterPro" id="IPR044861">
    <property type="entry name" value="IPNS-like_FE2OG_OXY"/>
</dbReference>
<dbReference type="PROSITE" id="PS51471">
    <property type="entry name" value="FE2OG_OXY"/>
    <property type="match status" value="1"/>
</dbReference>
<dbReference type="Pfam" id="PF03171">
    <property type="entry name" value="2OG-FeII_Oxy"/>
    <property type="match status" value="1"/>
</dbReference>
<reference evidence="2" key="1">
    <citation type="submission" date="2018-05" db="EMBL/GenBank/DDBJ databases">
        <authorList>
            <person name="Lanie J.A."/>
            <person name="Ng W.-L."/>
            <person name="Kazmierczak K.M."/>
            <person name="Andrzejewski T.M."/>
            <person name="Davidsen T.M."/>
            <person name="Wayne K.J."/>
            <person name="Tettelin H."/>
            <person name="Glass J.I."/>
            <person name="Rusch D."/>
            <person name="Podicherti R."/>
            <person name="Tsui H.-C.T."/>
            <person name="Winkler M.E."/>
        </authorList>
    </citation>
    <scope>NUCLEOTIDE SEQUENCE</scope>
</reference>
<feature type="non-terminal residue" evidence="2">
    <location>
        <position position="1"/>
    </location>
</feature>
<protein>
    <recommendedName>
        <fullName evidence="1">Fe2OG dioxygenase domain-containing protein</fullName>
    </recommendedName>
</protein>
<dbReference type="InterPro" id="IPR050231">
    <property type="entry name" value="Iron_ascorbate_oxido_reductase"/>
</dbReference>
<sequence>LRLLEILAVSLELKPNFFTQFYSKPTVLMRMMHYFPQSASLSTDSIGATAHTDFGLMTILHQDSLGGLEVQLPEGQWISAPSISGTFVVNLGQLMARWTNDIYRATTHRVINRSNNERYSIPFFFNPNHYAEVRCISSCQSKERPPRYPAVFAGEHIADLVQKNQDFRRPQEAGAEQTK</sequence>
<dbReference type="SUPFAM" id="SSF51197">
    <property type="entry name" value="Clavaminate synthase-like"/>
    <property type="match status" value="1"/>
</dbReference>
<organism evidence="2">
    <name type="scientific">marine metagenome</name>
    <dbReference type="NCBI Taxonomy" id="408172"/>
    <lineage>
        <taxon>unclassified sequences</taxon>
        <taxon>metagenomes</taxon>
        <taxon>ecological metagenomes</taxon>
    </lineage>
</organism>
<gene>
    <name evidence="2" type="ORF">METZ01_LOCUS335903</name>
</gene>
<evidence type="ECO:0000259" key="1">
    <source>
        <dbReference type="PROSITE" id="PS51471"/>
    </source>
</evidence>
<dbReference type="AlphaFoldDB" id="A0A382QBV9"/>
<dbReference type="Gene3D" id="2.60.120.330">
    <property type="entry name" value="B-lactam Antibiotic, Isopenicillin N Synthase, Chain"/>
    <property type="match status" value="1"/>
</dbReference>
<evidence type="ECO:0000313" key="2">
    <source>
        <dbReference type="EMBL" id="SVC83049.1"/>
    </source>
</evidence>
<accession>A0A382QBV9</accession>
<proteinExistence type="predicted"/>
<name>A0A382QBV9_9ZZZZ</name>